<evidence type="ECO:0000313" key="2">
    <source>
        <dbReference type="Proteomes" id="UP000007305"/>
    </source>
</evidence>
<dbReference type="Proteomes" id="UP000007305">
    <property type="component" value="Chromosome 4"/>
</dbReference>
<reference evidence="2" key="1">
    <citation type="journal article" date="2009" name="Science">
        <title>The B73 maize genome: complexity, diversity, and dynamics.</title>
        <authorList>
            <person name="Schnable P.S."/>
            <person name="Ware D."/>
            <person name="Fulton R.S."/>
            <person name="Stein J.C."/>
            <person name="Wei F."/>
            <person name="Pasternak S."/>
            <person name="Liang C."/>
            <person name="Zhang J."/>
            <person name="Fulton L."/>
            <person name="Graves T.A."/>
            <person name="Minx P."/>
            <person name="Reily A.D."/>
            <person name="Courtney L."/>
            <person name="Kruchowski S.S."/>
            <person name="Tomlinson C."/>
            <person name="Strong C."/>
            <person name="Delehaunty K."/>
            <person name="Fronick C."/>
            <person name="Courtney B."/>
            <person name="Rock S.M."/>
            <person name="Belter E."/>
            <person name="Du F."/>
            <person name="Kim K."/>
            <person name="Abbott R.M."/>
            <person name="Cotton M."/>
            <person name="Levy A."/>
            <person name="Marchetto P."/>
            <person name="Ochoa K."/>
            <person name="Jackson S.M."/>
            <person name="Gillam B."/>
            <person name="Chen W."/>
            <person name="Yan L."/>
            <person name="Higginbotham J."/>
            <person name="Cardenas M."/>
            <person name="Waligorski J."/>
            <person name="Applebaum E."/>
            <person name="Phelps L."/>
            <person name="Falcone J."/>
            <person name="Kanchi K."/>
            <person name="Thane T."/>
            <person name="Scimone A."/>
            <person name="Thane N."/>
            <person name="Henke J."/>
            <person name="Wang T."/>
            <person name="Ruppert J."/>
            <person name="Shah N."/>
            <person name="Rotter K."/>
            <person name="Hodges J."/>
            <person name="Ingenthron E."/>
            <person name="Cordes M."/>
            <person name="Kohlberg S."/>
            <person name="Sgro J."/>
            <person name="Delgado B."/>
            <person name="Mead K."/>
            <person name="Chinwalla A."/>
            <person name="Leonard S."/>
            <person name="Crouse K."/>
            <person name="Collura K."/>
            <person name="Kudrna D."/>
            <person name="Currie J."/>
            <person name="He R."/>
            <person name="Angelova A."/>
            <person name="Rajasekar S."/>
            <person name="Mueller T."/>
            <person name="Lomeli R."/>
            <person name="Scara G."/>
            <person name="Ko A."/>
            <person name="Delaney K."/>
            <person name="Wissotski M."/>
            <person name="Lopez G."/>
            <person name="Campos D."/>
            <person name="Braidotti M."/>
            <person name="Ashley E."/>
            <person name="Golser W."/>
            <person name="Kim H."/>
            <person name="Lee S."/>
            <person name="Lin J."/>
            <person name="Dujmic Z."/>
            <person name="Kim W."/>
            <person name="Talag J."/>
            <person name="Zuccolo A."/>
            <person name="Fan C."/>
            <person name="Sebastian A."/>
            <person name="Kramer M."/>
            <person name="Spiegel L."/>
            <person name="Nascimento L."/>
            <person name="Zutavern T."/>
            <person name="Miller B."/>
            <person name="Ambroise C."/>
            <person name="Muller S."/>
            <person name="Spooner W."/>
            <person name="Narechania A."/>
            <person name="Ren L."/>
            <person name="Wei S."/>
            <person name="Kumari S."/>
            <person name="Faga B."/>
            <person name="Levy M.J."/>
            <person name="McMahan L."/>
            <person name="Van Buren P."/>
            <person name="Vaughn M.W."/>
            <person name="Ying K."/>
            <person name="Yeh C.-T."/>
            <person name="Emrich S.J."/>
            <person name="Jia Y."/>
            <person name="Kalyanaraman A."/>
            <person name="Hsia A.-P."/>
            <person name="Barbazuk W.B."/>
            <person name="Baucom R.S."/>
            <person name="Brutnell T.P."/>
            <person name="Carpita N.C."/>
            <person name="Chaparro C."/>
            <person name="Chia J.-M."/>
            <person name="Deragon J.-M."/>
            <person name="Estill J.C."/>
            <person name="Fu Y."/>
            <person name="Jeddeloh J.A."/>
            <person name="Han Y."/>
            <person name="Lee H."/>
            <person name="Li P."/>
            <person name="Lisch D.R."/>
            <person name="Liu S."/>
            <person name="Liu Z."/>
            <person name="Nagel D.H."/>
            <person name="McCann M.C."/>
            <person name="SanMiguel P."/>
            <person name="Myers A.M."/>
            <person name="Nettleton D."/>
            <person name="Nguyen J."/>
            <person name="Penning B.W."/>
            <person name="Ponnala L."/>
            <person name="Schneider K.L."/>
            <person name="Schwartz D.C."/>
            <person name="Sharma A."/>
            <person name="Soderlund C."/>
            <person name="Springer N.M."/>
            <person name="Sun Q."/>
            <person name="Wang H."/>
            <person name="Waterman M."/>
            <person name="Westerman R."/>
            <person name="Wolfgruber T.K."/>
            <person name="Yang L."/>
            <person name="Yu Y."/>
            <person name="Zhang L."/>
            <person name="Zhou S."/>
            <person name="Zhu Q."/>
            <person name="Bennetzen J.L."/>
            <person name="Dawe R.K."/>
            <person name="Jiang J."/>
            <person name="Jiang N."/>
            <person name="Presting G.G."/>
            <person name="Wessler S.R."/>
            <person name="Aluru S."/>
            <person name="Martienssen R.A."/>
            <person name="Clifton S.W."/>
            <person name="McCombie W.R."/>
            <person name="Wing R.A."/>
            <person name="Wilson R.K."/>
        </authorList>
    </citation>
    <scope>NUCLEOTIDE SEQUENCE [LARGE SCALE GENOMIC DNA]</scope>
    <source>
        <strain evidence="2">cv. B73</strain>
    </source>
</reference>
<sequence>MAPSLLLHMVWTPAPSLVAMDSPSPISFPKHKSHGRPTPARPAPAMDAVEPPVSYLPSPSSSGCRPSLDFALSTRRSSLLWRALAVFHLHRTTPSSLLAPVFSMVAPLLSLINTRRSSNMPDLCSPGETNCLCSVYSPPIPIFDYLLYMFVFVVEVNPRKFR</sequence>
<dbReference type="EnsemblPlants" id="Zm00001eb188830_T001">
    <property type="protein sequence ID" value="Zm00001eb188830_P001"/>
    <property type="gene ID" value="Zm00001eb188830"/>
</dbReference>
<dbReference type="Gramene" id="Zm00001eb188830_T001">
    <property type="protein sequence ID" value="Zm00001eb188830_P001"/>
    <property type="gene ID" value="Zm00001eb188830"/>
</dbReference>
<reference evidence="1" key="3">
    <citation type="submission" date="2019-07" db="EMBL/GenBank/DDBJ databases">
        <authorList>
            <person name="Seetharam A."/>
            <person name="Woodhouse M."/>
            <person name="Cannon E."/>
        </authorList>
    </citation>
    <scope>NUCLEOTIDE SEQUENCE [LARGE SCALE GENOMIC DNA]</scope>
    <source>
        <strain evidence="1">cv. B73</strain>
    </source>
</reference>
<dbReference type="EnsemblPlants" id="Zm00001eb080580_T001">
    <property type="protein sequence ID" value="Zm00001eb080580_P001"/>
    <property type="gene ID" value="Zm00001eb080580"/>
</dbReference>
<reference evidence="1" key="4">
    <citation type="submission" date="2021-05" db="UniProtKB">
        <authorList>
            <consortium name="EnsemblPlants"/>
        </authorList>
    </citation>
    <scope>IDENTIFICATION</scope>
    <source>
        <strain evidence="1">cv. B73</strain>
    </source>
</reference>
<protein>
    <submittedName>
        <fullName evidence="1">Uncharacterized protein</fullName>
    </submittedName>
</protein>
<dbReference type="Gramene" id="Zm00001eb080580_T001">
    <property type="protein sequence ID" value="Zm00001eb080580_P001"/>
    <property type="gene ID" value="Zm00001eb080580"/>
</dbReference>
<dbReference type="Proteomes" id="UP000007305">
    <property type="component" value="Chromosome 2"/>
</dbReference>
<dbReference type="AlphaFoldDB" id="A0A804NV84"/>
<name>A0A804NV84_MAIZE</name>
<evidence type="ECO:0000313" key="1">
    <source>
        <dbReference type="EnsemblPlants" id="Zm00001eb188830_P001"/>
    </source>
</evidence>
<proteinExistence type="predicted"/>
<reference evidence="2" key="2">
    <citation type="submission" date="2015-12" db="EMBL/GenBank/DDBJ databases">
        <title>Update maize B73 reference genome by single molecule sequencing technologies.</title>
        <authorList>
            <consortium name="Maize Genome Sequencing Project"/>
            <person name="Ware D."/>
        </authorList>
    </citation>
    <scope>NUCLEOTIDE SEQUENCE [LARGE SCALE GENOMIC DNA]</scope>
    <source>
        <strain evidence="2">cv. B73</strain>
    </source>
</reference>
<keyword evidence="2" id="KW-1185">Reference proteome</keyword>
<accession>A0A804NV84</accession>
<organism evidence="1 2">
    <name type="scientific">Zea mays</name>
    <name type="common">Maize</name>
    <dbReference type="NCBI Taxonomy" id="4577"/>
    <lineage>
        <taxon>Eukaryota</taxon>
        <taxon>Viridiplantae</taxon>
        <taxon>Streptophyta</taxon>
        <taxon>Embryophyta</taxon>
        <taxon>Tracheophyta</taxon>
        <taxon>Spermatophyta</taxon>
        <taxon>Magnoliopsida</taxon>
        <taxon>Liliopsida</taxon>
        <taxon>Poales</taxon>
        <taxon>Poaceae</taxon>
        <taxon>PACMAD clade</taxon>
        <taxon>Panicoideae</taxon>
        <taxon>Andropogonodae</taxon>
        <taxon>Andropogoneae</taxon>
        <taxon>Tripsacinae</taxon>
        <taxon>Zea</taxon>
    </lineage>
</organism>